<organism evidence="1 2">
    <name type="scientific">Blattamonas nauphoetae</name>
    <dbReference type="NCBI Taxonomy" id="2049346"/>
    <lineage>
        <taxon>Eukaryota</taxon>
        <taxon>Metamonada</taxon>
        <taxon>Preaxostyla</taxon>
        <taxon>Oxymonadida</taxon>
        <taxon>Blattamonas</taxon>
    </lineage>
</organism>
<gene>
    <name evidence="1" type="ORF">BLNAU_8264</name>
</gene>
<dbReference type="Proteomes" id="UP001281761">
    <property type="component" value="Unassembled WGS sequence"/>
</dbReference>
<evidence type="ECO:0000313" key="2">
    <source>
        <dbReference type="Proteomes" id="UP001281761"/>
    </source>
</evidence>
<comment type="caution">
    <text evidence="1">The sequence shown here is derived from an EMBL/GenBank/DDBJ whole genome shotgun (WGS) entry which is preliminary data.</text>
</comment>
<sequence>MLSTTPLISLKVQKYTLSQTLAMKTPVSSAVKQSMISMTLANELNTARRPDLNNSLSMVTFSSAVFEVHSKVEIDEMGNTAIQTPALNADAASMSSLSLVIPTQSTPNVSFSPAKPAPLQPTPTFSLFRTSQVQPKPRTDRHASSPSLLTLSVNHQKSPAKPVRSSCYAKAFKVETQSTGAIASEHFSNKVQKYTSACQGQKAMKYLSPLGTSPTSRWTPPSDLPQHNLMTVSLAF</sequence>
<evidence type="ECO:0000313" key="1">
    <source>
        <dbReference type="EMBL" id="KAK2956811.1"/>
    </source>
</evidence>
<reference evidence="1 2" key="1">
    <citation type="journal article" date="2022" name="bioRxiv">
        <title>Genomics of Preaxostyla Flagellates Illuminates Evolutionary Transitions and the Path Towards Mitochondrial Loss.</title>
        <authorList>
            <person name="Novak L.V.F."/>
            <person name="Treitli S.C."/>
            <person name="Pyrih J."/>
            <person name="Halakuc P."/>
            <person name="Pipaliya S.V."/>
            <person name="Vacek V."/>
            <person name="Brzon O."/>
            <person name="Soukal P."/>
            <person name="Eme L."/>
            <person name="Dacks J.B."/>
            <person name="Karnkowska A."/>
            <person name="Elias M."/>
            <person name="Hampl V."/>
        </authorList>
    </citation>
    <scope>NUCLEOTIDE SEQUENCE [LARGE SCALE GENOMIC DNA]</scope>
    <source>
        <strain evidence="1">NAU3</strain>
        <tissue evidence="1">Gut</tissue>
    </source>
</reference>
<accession>A0ABQ9XZA5</accession>
<dbReference type="EMBL" id="JARBJD010000052">
    <property type="protein sequence ID" value="KAK2956811.1"/>
    <property type="molecule type" value="Genomic_DNA"/>
</dbReference>
<name>A0ABQ9XZA5_9EUKA</name>
<protein>
    <submittedName>
        <fullName evidence="1">Uncharacterized protein</fullName>
    </submittedName>
</protein>
<keyword evidence="2" id="KW-1185">Reference proteome</keyword>
<proteinExistence type="predicted"/>